<dbReference type="InterPro" id="IPR016181">
    <property type="entry name" value="Acyl_CoA_acyltransferase"/>
</dbReference>
<dbReference type="InterPro" id="IPR038740">
    <property type="entry name" value="BioF2-like_GNAT_dom"/>
</dbReference>
<proteinExistence type="predicted"/>
<evidence type="ECO:0000313" key="2">
    <source>
        <dbReference type="EMBL" id="MFL9465634.1"/>
    </source>
</evidence>
<comment type="caution">
    <text evidence="2">The sequence shown here is derived from an EMBL/GenBank/DDBJ whole genome shotgun (WGS) entry which is preliminary data.</text>
</comment>
<dbReference type="PANTHER" id="PTHR36174:SF1">
    <property type="entry name" value="LIPID II:GLYCINE GLYCYLTRANSFERASE"/>
    <property type="match status" value="1"/>
</dbReference>
<dbReference type="Gene3D" id="3.40.630.30">
    <property type="match status" value="1"/>
</dbReference>
<accession>A0ABW8WX02</accession>
<evidence type="ECO:0000313" key="3">
    <source>
        <dbReference type="Proteomes" id="UP001628874"/>
    </source>
</evidence>
<dbReference type="PANTHER" id="PTHR36174">
    <property type="entry name" value="LIPID II:GLYCINE GLYCYLTRANSFERASE"/>
    <property type="match status" value="1"/>
</dbReference>
<gene>
    <name evidence="2" type="ORF">AB0759_34075</name>
</gene>
<reference evidence="2 3" key="1">
    <citation type="submission" date="2024-07" db="EMBL/GenBank/DDBJ databases">
        <authorList>
            <person name="Tripathy S."/>
        </authorList>
    </citation>
    <scope>NUCLEOTIDE SEQUENCE [LARGE SCALE GENOMIC DNA]</scope>
    <source>
        <strain evidence="2 3">VB-61278_2</strain>
    </source>
</reference>
<dbReference type="Proteomes" id="UP001628874">
    <property type="component" value="Unassembled WGS sequence"/>
</dbReference>
<dbReference type="GO" id="GO:0016746">
    <property type="term" value="F:acyltransferase activity"/>
    <property type="evidence" value="ECO:0007669"/>
    <property type="project" value="UniProtKB-KW"/>
</dbReference>
<keyword evidence="3" id="KW-1185">Reference proteome</keyword>
<sequence>MNNTMNIQIIDVSNPLWSDTLQNLRHDFYHLPEYVALEAKRMKAVAEAIFIQDDDKIFFLPYLLRRCDDVFSEDLKASDIFDVLSPYGYPGILLNDAGLENPEFISLVMAQLAQTFKHRRICSAFLRLHPILNDHFERIYPSPTCKIHSETIAIDLNLTEAEIWHQTRPEHRTKINKCKRNGFVARIAPLDRYLHDFLDIYTETMTRVGASQSYYFSREYFWHFVEALKQSLHLCIVERDRQVVCAGLFTERCGIVQYHLGGTRSEFLKFSPSTLMFNYVRYWAKERGNKVFHLGGGVGGAQDSLHHFKVGFSRQRYNFPLIRLITDEETYMYLVDLQAKLLNTQVNQLLTTNFFPVYRSLSV</sequence>
<keyword evidence="2" id="KW-0808">Transferase</keyword>
<dbReference type="EMBL" id="JBFQGM010000018">
    <property type="protein sequence ID" value="MFL9465634.1"/>
    <property type="molecule type" value="Genomic_DNA"/>
</dbReference>
<evidence type="ECO:0000259" key="1">
    <source>
        <dbReference type="Pfam" id="PF13480"/>
    </source>
</evidence>
<dbReference type="SUPFAM" id="SSF55729">
    <property type="entry name" value="Acyl-CoA N-acyltransferases (Nat)"/>
    <property type="match status" value="1"/>
</dbReference>
<dbReference type="EC" id="2.3.1.-" evidence="2"/>
<organism evidence="2 3">
    <name type="scientific">Scytonema tolypothrichoides VB-61278_2</name>
    <dbReference type="NCBI Taxonomy" id="3232314"/>
    <lineage>
        <taxon>Bacteria</taxon>
        <taxon>Bacillati</taxon>
        <taxon>Cyanobacteriota</taxon>
        <taxon>Cyanophyceae</taxon>
        <taxon>Nostocales</taxon>
        <taxon>Scytonemataceae</taxon>
        <taxon>Scytonema</taxon>
    </lineage>
</organism>
<dbReference type="Pfam" id="PF13480">
    <property type="entry name" value="Acetyltransf_6"/>
    <property type="match status" value="1"/>
</dbReference>
<feature type="domain" description="BioF2-like acetyltransferase" evidence="1">
    <location>
        <begin position="167"/>
        <end position="297"/>
    </location>
</feature>
<dbReference type="RefSeq" id="WP_408019925.1">
    <property type="nucleotide sequence ID" value="NZ_JBFQGM010000018.1"/>
</dbReference>
<dbReference type="InterPro" id="IPR050644">
    <property type="entry name" value="PG_Glycine_Bridge_Synth"/>
</dbReference>
<keyword evidence="2" id="KW-0012">Acyltransferase</keyword>
<name>A0ABW8WX02_9CYAN</name>
<protein>
    <submittedName>
        <fullName evidence="2">GNAT family N-acetyltransferase</fullName>
        <ecNumber evidence="2">2.3.1.-</ecNumber>
    </submittedName>
</protein>